<proteinExistence type="predicted"/>
<dbReference type="AlphaFoldDB" id="A0A7G9ZDB6"/>
<evidence type="ECO:0000313" key="1">
    <source>
        <dbReference type="EMBL" id="QNO58250.1"/>
    </source>
</evidence>
<sequence length="61" mass="7401">MIDELSDYRIPKMSPRGNRNTVRGKMVLLNFSLIYIIPNVKFKFDRKVFLYRTQIFNRCSR</sequence>
<organism evidence="1">
    <name type="scientific">Candidatus Methanophaga sp. ANME-1 ERB7</name>
    <dbReference type="NCBI Taxonomy" id="2759913"/>
    <lineage>
        <taxon>Archaea</taxon>
        <taxon>Methanobacteriati</taxon>
        <taxon>Methanobacteriota</taxon>
        <taxon>Stenosarchaea group</taxon>
        <taxon>Methanomicrobia</taxon>
        <taxon>Candidatus Methanophagales</taxon>
        <taxon>Candidatus Methanophagaceae</taxon>
        <taxon>Candidatus Methanophaga</taxon>
    </lineage>
</organism>
<protein>
    <submittedName>
        <fullName evidence="1">Uncharacterized protein</fullName>
    </submittedName>
</protein>
<reference evidence="1" key="1">
    <citation type="submission" date="2020-06" db="EMBL/GenBank/DDBJ databases">
        <title>Unique genomic features of the anaerobic methanotrophic archaea.</title>
        <authorList>
            <person name="Chadwick G.L."/>
            <person name="Skennerton C.T."/>
            <person name="Laso-Perez R."/>
            <person name="Leu A.O."/>
            <person name="Speth D.R."/>
            <person name="Yu H."/>
            <person name="Morgan-Lang C."/>
            <person name="Hatzenpichler R."/>
            <person name="Goudeau D."/>
            <person name="Malmstrom R."/>
            <person name="Brazelton W.J."/>
            <person name="Woyke T."/>
            <person name="Hallam S.J."/>
            <person name="Tyson G.W."/>
            <person name="Wegener G."/>
            <person name="Boetius A."/>
            <person name="Orphan V."/>
        </authorList>
    </citation>
    <scope>NUCLEOTIDE SEQUENCE</scope>
</reference>
<dbReference type="EMBL" id="MT631717">
    <property type="protein sequence ID" value="QNO58250.1"/>
    <property type="molecule type" value="Genomic_DNA"/>
</dbReference>
<name>A0A7G9ZDB6_9EURY</name>
<accession>A0A7G9ZDB6</accession>
<gene>
    <name evidence="1" type="ORF">DKLEMCON_00032</name>
</gene>